<evidence type="ECO:0000313" key="11">
    <source>
        <dbReference type="Proteomes" id="UP000823918"/>
    </source>
</evidence>
<dbReference type="InterPro" id="IPR010935">
    <property type="entry name" value="SMC_hinge"/>
</dbReference>
<feature type="coiled-coil region" evidence="7">
    <location>
        <begin position="993"/>
        <end position="1027"/>
    </location>
</feature>
<evidence type="ECO:0000256" key="5">
    <source>
        <dbReference type="ARBA" id="ARBA00023054"/>
    </source>
</evidence>
<dbReference type="PANTHER" id="PTHR43977">
    <property type="entry name" value="STRUCTURAL MAINTENANCE OF CHROMOSOMES PROTEIN 3"/>
    <property type="match status" value="1"/>
</dbReference>
<dbReference type="GO" id="GO:0005737">
    <property type="term" value="C:cytoplasm"/>
    <property type="evidence" value="ECO:0007669"/>
    <property type="project" value="UniProtKB-SubCell"/>
</dbReference>
<dbReference type="InterPro" id="IPR027417">
    <property type="entry name" value="P-loop_NTPase"/>
</dbReference>
<dbReference type="GO" id="GO:0007062">
    <property type="term" value="P:sister chromatid cohesion"/>
    <property type="evidence" value="ECO:0007669"/>
    <property type="project" value="InterPro"/>
</dbReference>
<dbReference type="GO" id="GO:0005694">
    <property type="term" value="C:chromosome"/>
    <property type="evidence" value="ECO:0007669"/>
    <property type="project" value="InterPro"/>
</dbReference>
<organism evidence="10 11">
    <name type="scientific">Candidatus Ruthenibacterium merdavium</name>
    <dbReference type="NCBI Taxonomy" id="2838752"/>
    <lineage>
        <taxon>Bacteria</taxon>
        <taxon>Bacillati</taxon>
        <taxon>Bacillota</taxon>
        <taxon>Clostridia</taxon>
        <taxon>Eubacteriales</taxon>
        <taxon>Oscillospiraceae</taxon>
        <taxon>Ruthenibacterium</taxon>
    </lineage>
</organism>
<dbReference type="GO" id="GO:0005524">
    <property type="term" value="F:ATP binding"/>
    <property type="evidence" value="ECO:0007669"/>
    <property type="project" value="UniProtKB-UniRule"/>
</dbReference>
<keyword evidence="4 7" id="KW-0067">ATP-binding</keyword>
<comment type="domain">
    <text evidence="7">Contains large globular domains required for ATP hydrolysis at each terminus and a third globular domain forming a flexible hinge near the middle of the molecule. These domains are separated by coiled-coil structures.</text>
</comment>
<dbReference type="Pfam" id="PF02463">
    <property type="entry name" value="SMC_N"/>
    <property type="match status" value="1"/>
</dbReference>
<feature type="coiled-coil region" evidence="7">
    <location>
        <begin position="671"/>
        <end position="796"/>
    </location>
</feature>
<dbReference type="EMBL" id="DWWA01000018">
    <property type="protein sequence ID" value="HJC71750.1"/>
    <property type="molecule type" value="Genomic_DNA"/>
</dbReference>
<feature type="region of interest" description="Disordered" evidence="8">
    <location>
        <begin position="895"/>
        <end position="914"/>
    </location>
</feature>
<evidence type="ECO:0000256" key="1">
    <source>
        <dbReference type="ARBA" id="ARBA00004496"/>
    </source>
</evidence>
<feature type="region of interest" description="Disordered" evidence="8">
    <location>
        <begin position="315"/>
        <end position="354"/>
    </location>
</feature>
<comment type="subunit">
    <text evidence="7">Homodimer.</text>
</comment>
<feature type="coiled-coil region" evidence="7">
    <location>
        <begin position="459"/>
        <end position="489"/>
    </location>
</feature>
<dbReference type="PIRSF" id="PIRSF005719">
    <property type="entry name" value="SMC"/>
    <property type="match status" value="1"/>
</dbReference>
<keyword evidence="2 7" id="KW-0963">Cytoplasm</keyword>
<dbReference type="AlphaFoldDB" id="A0A9D2Q5D7"/>
<feature type="domain" description="SMC hinge" evidence="9">
    <location>
        <begin position="524"/>
        <end position="637"/>
    </location>
</feature>
<evidence type="ECO:0000256" key="4">
    <source>
        <dbReference type="ARBA" id="ARBA00022840"/>
    </source>
</evidence>
<dbReference type="NCBIfam" id="TIGR02168">
    <property type="entry name" value="SMC_prok_B"/>
    <property type="match status" value="1"/>
</dbReference>
<keyword evidence="3 7" id="KW-0547">Nucleotide-binding</keyword>
<dbReference type="Pfam" id="PF06470">
    <property type="entry name" value="SMC_hinge"/>
    <property type="match status" value="1"/>
</dbReference>
<dbReference type="Gene3D" id="6.10.140.1720">
    <property type="match status" value="1"/>
</dbReference>
<dbReference type="HAMAP" id="MF_01894">
    <property type="entry name" value="Smc_prok"/>
    <property type="match status" value="1"/>
</dbReference>
<keyword evidence="6 7" id="KW-0238">DNA-binding</keyword>
<comment type="function">
    <text evidence="7">Required for chromosome condensation and partitioning.</text>
</comment>
<name>A0A9D2Q5D7_9FIRM</name>
<feature type="region of interest" description="Disordered" evidence="8">
    <location>
        <begin position="859"/>
        <end position="878"/>
    </location>
</feature>
<evidence type="ECO:0000256" key="3">
    <source>
        <dbReference type="ARBA" id="ARBA00022741"/>
    </source>
</evidence>
<dbReference type="Proteomes" id="UP000823918">
    <property type="component" value="Unassembled WGS sequence"/>
</dbReference>
<evidence type="ECO:0000313" key="10">
    <source>
        <dbReference type="EMBL" id="HJC71750.1"/>
    </source>
</evidence>
<dbReference type="InterPro" id="IPR024704">
    <property type="entry name" value="SMC"/>
</dbReference>
<dbReference type="InterPro" id="IPR036277">
    <property type="entry name" value="SMC_hinge_sf"/>
</dbReference>
<dbReference type="Gene3D" id="3.30.70.1620">
    <property type="match status" value="1"/>
</dbReference>
<evidence type="ECO:0000256" key="7">
    <source>
        <dbReference type="HAMAP-Rule" id="MF_01894"/>
    </source>
</evidence>
<dbReference type="Gene3D" id="1.20.1060.20">
    <property type="match status" value="1"/>
</dbReference>
<keyword evidence="5 7" id="KW-0175">Coiled coil</keyword>
<reference evidence="10" key="1">
    <citation type="journal article" date="2021" name="PeerJ">
        <title>Extensive microbial diversity within the chicken gut microbiome revealed by metagenomics and culture.</title>
        <authorList>
            <person name="Gilroy R."/>
            <person name="Ravi A."/>
            <person name="Getino M."/>
            <person name="Pursley I."/>
            <person name="Horton D.L."/>
            <person name="Alikhan N.F."/>
            <person name="Baker D."/>
            <person name="Gharbi K."/>
            <person name="Hall N."/>
            <person name="Watson M."/>
            <person name="Adriaenssens E.M."/>
            <person name="Foster-Nyarko E."/>
            <person name="Jarju S."/>
            <person name="Secka A."/>
            <person name="Antonio M."/>
            <person name="Oren A."/>
            <person name="Chaudhuri R.R."/>
            <person name="La Ragione R."/>
            <person name="Hildebrand F."/>
            <person name="Pallen M.J."/>
        </authorList>
    </citation>
    <scope>NUCLEOTIDE SEQUENCE</scope>
    <source>
        <strain evidence="10">5933</strain>
    </source>
</reference>
<dbReference type="GO" id="GO:0030261">
    <property type="term" value="P:chromosome condensation"/>
    <property type="evidence" value="ECO:0007669"/>
    <property type="project" value="InterPro"/>
</dbReference>
<comment type="caution">
    <text evidence="10">The sequence shown here is derived from an EMBL/GenBank/DDBJ whole genome shotgun (WGS) entry which is preliminary data.</text>
</comment>
<dbReference type="Gene3D" id="3.40.50.300">
    <property type="entry name" value="P-loop containing nucleotide triphosphate hydrolases"/>
    <property type="match status" value="2"/>
</dbReference>
<dbReference type="GO" id="GO:0016887">
    <property type="term" value="F:ATP hydrolysis activity"/>
    <property type="evidence" value="ECO:0007669"/>
    <property type="project" value="InterPro"/>
</dbReference>
<gene>
    <name evidence="7 10" type="primary">smc</name>
    <name evidence="10" type="ORF">H9698_03010</name>
</gene>
<evidence type="ECO:0000256" key="8">
    <source>
        <dbReference type="SAM" id="MobiDB-lite"/>
    </source>
</evidence>
<reference evidence="10" key="2">
    <citation type="submission" date="2021-04" db="EMBL/GenBank/DDBJ databases">
        <authorList>
            <person name="Gilroy R."/>
        </authorList>
    </citation>
    <scope>NUCLEOTIDE SEQUENCE</scope>
    <source>
        <strain evidence="10">5933</strain>
    </source>
</reference>
<protein>
    <recommendedName>
        <fullName evidence="7">Chromosome partition protein Smc</fullName>
    </recommendedName>
</protein>
<dbReference type="InterPro" id="IPR003395">
    <property type="entry name" value="RecF/RecN/SMC_N"/>
</dbReference>
<comment type="similarity">
    <text evidence="7">Belongs to the SMC family.</text>
</comment>
<comment type="subcellular location">
    <subcellularLocation>
        <location evidence="1 7">Cytoplasm</location>
    </subcellularLocation>
</comment>
<dbReference type="GO" id="GO:0007059">
    <property type="term" value="P:chromosome segregation"/>
    <property type="evidence" value="ECO:0007669"/>
    <property type="project" value="UniProtKB-UniRule"/>
</dbReference>
<evidence type="ECO:0000256" key="6">
    <source>
        <dbReference type="ARBA" id="ARBA00023125"/>
    </source>
</evidence>
<feature type="compositionally biased region" description="Basic and acidic residues" evidence="8">
    <location>
        <begin position="315"/>
        <end position="350"/>
    </location>
</feature>
<dbReference type="GO" id="GO:0006260">
    <property type="term" value="P:DNA replication"/>
    <property type="evidence" value="ECO:0007669"/>
    <property type="project" value="UniProtKB-UniRule"/>
</dbReference>
<dbReference type="SUPFAM" id="SSF52540">
    <property type="entry name" value="P-loop containing nucleoside triphosphate hydrolases"/>
    <property type="match status" value="1"/>
</dbReference>
<feature type="coiled-coil region" evidence="7">
    <location>
        <begin position="168"/>
        <end position="202"/>
    </location>
</feature>
<feature type="binding site" evidence="7">
    <location>
        <begin position="32"/>
        <end position="39"/>
    </location>
    <ligand>
        <name>ATP</name>
        <dbReference type="ChEBI" id="CHEBI:30616"/>
    </ligand>
</feature>
<dbReference type="SMART" id="SM00968">
    <property type="entry name" value="SMC_hinge"/>
    <property type="match status" value="1"/>
</dbReference>
<dbReference type="InterPro" id="IPR011890">
    <property type="entry name" value="SMC_prok"/>
</dbReference>
<dbReference type="SUPFAM" id="SSF75553">
    <property type="entry name" value="Smc hinge domain"/>
    <property type="match status" value="1"/>
</dbReference>
<sequence length="1185" mass="133070">MFLKALEIQGFKSFPDKIKITIEKGITAVVGPNGSGKSNISDAIRWVLGETSARQLRGGGKMENVIFGGTQTRGAMGFAFVRLYIDNTDRRIDVDADEVIIGRKYYRSGESEYTINGQNVRLKDIYEMFLDTGIGRDGYSIISQGRIAEIVGAKSAERREIFEEASGIARFRYRKNEAEKRLDAAEENLVRLRDILGELEQRVGPLQKESEKAQRFVKLAERRKQLEVTLWVDTVRKAREALRDQQRKLEIARADYERVSKEIEQSDAQTEGVRAEIESLNRKAEQLNLEIRTTTQEISGADARLAVLQNNREHNDAAAEQMRAELESMGRSKEQTDAEKQRRLAEREEAQQTLSALREQEHRLTQELQQILESSLASGEKRGALEAQLAGIAQEMTAVKVQQAAQQSAFDAAQTRLAAAGAELEENVRAQARMQEESADTQALWNDAKARKETSANIARGLELKLEAKQKAQEQMRAEETRLRREEESAAQRLSVLQDFEKNLDGFHYSVKSVMKAVHNKRLRGIFGPVSTILTVQSGYEVAVETALGAAMQNIVVEDQQAAKAAMAFLKAERAGRATFLPLDTVRPSHFDASRLPQGAKLACDLVRFQPEFSVVVSNLLGRIVVVQDIDEAARVAKLLDYKNRVVTVDGQVVNAGGSFTGGSVQRSAGLFSRKQEMDELTAKLERMKARREKAAEQTAQAEQEAADLKAQFDSAKERHSTAHTDEIRAEAEMRRVQAGVLQLDQIRQQLESECSALRDKLEQHDRQMQNDAQRKKALEEKTAELEQELREIAGSDTDFLKQRTALSEELSALKLEVLSKNRDIESIDAALEHLHQQTSQTSQRTEELQAGIARIKEQNEQTAQEMERVRQSVEEGRQKIQQKEQEIAACASERMEKEGQITQQTRKARDLSAEKEALTREAARLEEQKQAKDTEYQQTAAKLWEEYELSLEAAEALCQPFESLGELRMMVAQVRAEIKALGNVNVGAIEEYEQVKERYEFLRVQVSDVEKSKAELLQLIAQLCEEMRDMFSKSFAEINGHFQRIFQLLFGGGSARLYLDDENDVLSSGISIDVTPPGKVIKDLASLSGGEQSLVAIAIYFAILAVNPSPFCVMDEIEAALDDVNVVRYAQYLRRICTQTQFVVITHRRGTMEQADVLYGVTMQEDGVSKVLKLDVAQAEATLV</sequence>
<proteinExistence type="inferred from homology"/>
<dbReference type="GO" id="GO:0003677">
    <property type="term" value="F:DNA binding"/>
    <property type="evidence" value="ECO:0007669"/>
    <property type="project" value="UniProtKB-UniRule"/>
</dbReference>
<evidence type="ECO:0000259" key="9">
    <source>
        <dbReference type="SMART" id="SM00968"/>
    </source>
</evidence>
<evidence type="ECO:0000256" key="2">
    <source>
        <dbReference type="ARBA" id="ARBA00022490"/>
    </source>
</evidence>
<accession>A0A9D2Q5D7</accession>
<dbReference type="FunFam" id="3.40.50.300:FF:000901">
    <property type="entry name" value="Chromosome partition protein Smc"/>
    <property type="match status" value="1"/>
</dbReference>